<keyword evidence="3" id="KW-1185">Reference proteome</keyword>
<dbReference type="InterPro" id="IPR002716">
    <property type="entry name" value="PIN_dom"/>
</dbReference>
<protein>
    <recommendedName>
        <fullName evidence="1">PIN domain-containing protein</fullName>
    </recommendedName>
</protein>
<sequence>MRAVLDACVLYPTIQREILLSAAARGDFEPIWSARLLEEWRRAAARAGAAVEAQARVEIALVEARFPAANQLTPPRDDLWLPDLDDIHVLATALESKANLIVTRNLKDFPPRVLAGHQLTAQSADSFLLELHLERSLAVEVEAVRAEAERLSGEDQPLRPLLKRAGLPRLAKALAG</sequence>
<proteinExistence type="predicted"/>
<evidence type="ECO:0000313" key="2">
    <source>
        <dbReference type="EMBL" id="SPF28906.1"/>
    </source>
</evidence>
<dbReference type="OrthoDB" id="211933at2"/>
<dbReference type="SUPFAM" id="SSF88723">
    <property type="entry name" value="PIN domain-like"/>
    <property type="match status" value="1"/>
</dbReference>
<dbReference type="EMBL" id="OMKW01000002">
    <property type="protein sequence ID" value="SPF28906.1"/>
    <property type="molecule type" value="Genomic_DNA"/>
</dbReference>
<evidence type="ECO:0000259" key="1">
    <source>
        <dbReference type="Pfam" id="PF13470"/>
    </source>
</evidence>
<gene>
    <name evidence="2" type="ORF">POI8812_01209</name>
</gene>
<organism evidence="2 3">
    <name type="scientific">Pontivivens insulae</name>
    <dbReference type="NCBI Taxonomy" id="1639689"/>
    <lineage>
        <taxon>Bacteria</taxon>
        <taxon>Pseudomonadati</taxon>
        <taxon>Pseudomonadota</taxon>
        <taxon>Alphaproteobacteria</taxon>
        <taxon>Rhodobacterales</taxon>
        <taxon>Paracoccaceae</taxon>
        <taxon>Pontivivens</taxon>
    </lineage>
</organism>
<feature type="domain" description="PIN" evidence="1">
    <location>
        <begin position="2"/>
        <end position="106"/>
    </location>
</feature>
<accession>A0A2R8A9L8</accession>
<dbReference type="InterPro" id="IPR029060">
    <property type="entry name" value="PIN-like_dom_sf"/>
</dbReference>
<dbReference type="RefSeq" id="WP_108781654.1">
    <property type="nucleotide sequence ID" value="NZ_OMKW01000002.1"/>
</dbReference>
<dbReference type="Proteomes" id="UP000244932">
    <property type="component" value="Unassembled WGS sequence"/>
</dbReference>
<name>A0A2R8A9L8_9RHOB</name>
<dbReference type="AlphaFoldDB" id="A0A2R8A9L8"/>
<dbReference type="NCBIfam" id="NF046100">
    <property type="entry name" value="RSP_2648_fam_PIN"/>
    <property type="match status" value="1"/>
</dbReference>
<dbReference type="Pfam" id="PF13470">
    <property type="entry name" value="PIN_3"/>
    <property type="match status" value="1"/>
</dbReference>
<evidence type="ECO:0000313" key="3">
    <source>
        <dbReference type="Proteomes" id="UP000244932"/>
    </source>
</evidence>
<reference evidence="2 3" key="1">
    <citation type="submission" date="2018-03" db="EMBL/GenBank/DDBJ databases">
        <authorList>
            <person name="Keele B.F."/>
        </authorList>
    </citation>
    <scope>NUCLEOTIDE SEQUENCE [LARGE SCALE GENOMIC DNA]</scope>
    <source>
        <strain evidence="2 3">CeCT 8812</strain>
    </source>
</reference>